<feature type="domain" description="Glycosyltransferase subfamily 4-like N-terminal" evidence="4">
    <location>
        <begin position="22"/>
        <end position="196"/>
    </location>
</feature>
<dbReference type="Gene3D" id="3.40.50.2000">
    <property type="entry name" value="Glycogen Phosphorylase B"/>
    <property type="match status" value="2"/>
</dbReference>
<dbReference type="HOGENOM" id="CLU_009583_2_3_11"/>
<dbReference type="InterPro" id="IPR028098">
    <property type="entry name" value="Glyco_trans_4-like_N"/>
</dbReference>
<evidence type="ECO:0000256" key="1">
    <source>
        <dbReference type="ARBA" id="ARBA00022676"/>
    </source>
</evidence>
<dbReference type="eggNOG" id="COG0297">
    <property type="taxonomic scope" value="Bacteria"/>
</dbReference>
<dbReference type="Pfam" id="PF00534">
    <property type="entry name" value="Glycos_transf_1"/>
    <property type="match status" value="1"/>
</dbReference>
<dbReference type="Proteomes" id="UP000003653">
    <property type="component" value="Unassembled WGS sequence"/>
</dbReference>
<dbReference type="SUPFAM" id="SSF53756">
    <property type="entry name" value="UDP-Glycosyltransferase/glycogen phosphorylase"/>
    <property type="match status" value="1"/>
</dbReference>
<dbReference type="GO" id="GO:0016758">
    <property type="term" value="F:hexosyltransferase activity"/>
    <property type="evidence" value="ECO:0007669"/>
    <property type="project" value="TreeGrafter"/>
</dbReference>
<dbReference type="EC" id="2.4.-.-" evidence="5"/>
<dbReference type="InterPro" id="IPR050194">
    <property type="entry name" value="Glycosyltransferase_grp1"/>
</dbReference>
<evidence type="ECO:0000313" key="6">
    <source>
        <dbReference type="Proteomes" id="UP000003653"/>
    </source>
</evidence>
<gene>
    <name evidence="5" type="ORF">HMPREF0591_4234</name>
</gene>
<dbReference type="PANTHER" id="PTHR45947:SF3">
    <property type="entry name" value="SULFOQUINOVOSYL TRANSFERASE SQD2"/>
    <property type="match status" value="1"/>
</dbReference>
<dbReference type="AlphaFoldDB" id="D5PDJ0"/>
<evidence type="ECO:0000259" key="3">
    <source>
        <dbReference type="Pfam" id="PF00534"/>
    </source>
</evidence>
<dbReference type="GO" id="GO:1903509">
    <property type="term" value="P:liposaccharide metabolic process"/>
    <property type="evidence" value="ECO:0007669"/>
    <property type="project" value="UniProtKB-ARBA"/>
</dbReference>
<dbReference type="GO" id="GO:0008610">
    <property type="term" value="P:lipid biosynthetic process"/>
    <property type="evidence" value="ECO:0007669"/>
    <property type="project" value="UniProtKB-ARBA"/>
</dbReference>
<keyword evidence="2 5" id="KW-0808">Transferase</keyword>
<proteinExistence type="predicted"/>
<name>D5PDJ0_9MYCO</name>
<dbReference type="InterPro" id="IPR001296">
    <property type="entry name" value="Glyco_trans_1"/>
</dbReference>
<evidence type="ECO:0000259" key="4">
    <source>
        <dbReference type="Pfam" id="PF13439"/>
    </source>
</evidence>
<protein>
    <submittedName>
        <fullName evidence="5">Glycosyltransferase, group 1 family protein</fullName>
        <ecNumber evidence="5">2.4.-.-</ecNumber>
    </submittedName>
</protein>
<evidence type="ECO:0000313" key="5">
    <source>
        <dbReference type="EMBL" id="EFG75850.1"/>
    </source>
</evidence>
<accession>D5PDJ0</accession>
<dbReference type="GO" id="GO:1901137">
    <property type="term" value="P:carbohydrate derivative biosynthetic process"/>
    <property type="evidence" value="ECO:0007669"/>
    <property type="project" value="UniProtKB-ARBA"/>
</dbReference>
<evidence type="ECO:0000256" key="2">
    <source>
        <dbReference type="ARBA" id="ARBA00022679"/>
    </source>
</evidence>
<sequence>MRIAMISEHASPLAHLGGVDAGGQNVHVAELSSALARRGHDVVVYTRRDDARLPECVETDHGYRVVHVPAGPARVLPKDELLQYMYAFARFLDARWVADAPDVAHGHFWMSGVATLRAARPHRIPSVQTFHALGLIKRLHQGLDDTSPDCRVGVEARVARDADWVAATSTDEVFELVRMGRARSRTSVVPCGVDVDAFSPDGPVAPRGERPRIVSVGRLVPRKGFETLICALPRIRGAELVIVGGPAQADFADDPQARQLQRLAAELGVADRVRLLGAVTRGEMPALLRSADVVACTPWYEPFGIVPLEAMACGVPVVATAVGGIRDTVVDDVTGRLVPPKDPARLGDAIASLLADRDRRSAMGAAGRERARARYTWDRVAADTERIYEKLAPVRREVSAQSKRSG</sequence>
<reference evidence="5 6" key="1">
    <citation type="submission" date="2010-04" db="EMBL/GenBank/DDBJ databases">
        <authorList>
            <person name="Muzny D."/>
            <person name="Qin X."/>
            <person name="Deng J."/>
            <person name="Jiang H."/>
            <person name="Liu Y."/>
            <person name="Qu J."/>
            <person name="Song X.-Z."/>
            <person name="Zhang L."/>
            <person name="Thornton R."/>
            <person name="Coyle M."/>
            <person name="Francisco L."/>
            <person name="Jackson L."/>
            <person name="Javaid M."/>
            <person name="Korchina V."/>
            <person name="Kovar C."/>
            <person name="Mata R."/>
            <person name="Mathew T."/>
            <person name="Ngo R."/>
            <person name="Nguyen L."/>
            <person name="Nguyen N."/>
            <person name="Okwuonu G."/>
            <person name="Ongeri F."/>
            <person name="Pham C."/>
            <person name="Simmons D."/>
            <person name="Wilczek-Boney K."/>
            <person name="Hale W."/>
            <person name="Jakkamsetti A."/>
            <person name="Pham P."/>
            <person name="Ruth R."/>
            <person name="San Lucas F."/>
            <person name="Warren J."/>
            <person name="Zhang J."/>
            <person name="Zhao Z."/>
            <person name="Zhou C."/>
            <person name="Zhu D."/>
            <person name="Lee S."/>
            <person name="Bess C."/>
            <person name="Blankenburg K."/>
            <person name="Forbes L."/>
            <person name="Fu Q."/>
            <person name="Gubbala S."/>
            <person name="Hirani K."/>
            <person name="Jayaseelan J.C."/>
            <person name="Lara F."/>
            <person name="Munidasa M."/>
            <person name="Palculict T."/>
            <person name="Patil S."/>
            <person name="Pu L.-L."/>
            <person name="Saada N."/>
            <person name="Tang L."/>
            <person name="Weissenberger G."/>
            <person name="Zhu Y."/>
            <person name="Hemphill L."/>
            <person name="Shang Y."/>
            <person name="Youmans B."/>
            <person name="Ayvaz T."/>
            <person name="Ross M."/>
            <person name="Santibanez J."/>
            <person name="Aqrawi P."/>
            <person name="Gross S."/>
            <person name="Joshi V."/>
            <person name="Fowler G."/>
            <person name="Nazareth L."/>
            <person name="Reid J."/>
            <person name="Worley K."/>
            <person name="Petrosino J."/>
            <person name="Highlander S."/>
            <person name="Gibbs R."/>
        </authorList>
    </citation>
    <scope>NUCLEOTIDE SEQUENCE [LARGE SCALE GENOMIC DNA]</scope>
    <source>
        <strain evidence="5 6">ATCC BAA-614</strain>
    </source>
</reference>
<organism evidence="5 6">
    <name type="scientific">Mycobacterium parascrofulaceum ATCC BAA-614</name>
    <dbReference type="NCBI Taxonomy" id="525368"/>
    <lineage>
        <taxon>Bacteria</taxon>
        <taxon>Bacillati</taxon>
        <taxon>Actinomycetota</taxon>
        <taxon>Actinomycetes</taxon>
        <taxon>Mycobacteriales</taxon>
        <taxon>Mycobacteriaceae</taxon>
        <taxon>Mycobacterium</taxon>
        <taxon>Mycobacterium simiae complex</taxon>
    </lineage>
</organism>
<dbReference type="EMBL" id="ADNV01000296">
    <property type="protein sequence ID" value="EFG75850.1"/>
    <property type="molecule type" value="Genomic_DNA"/>
</dbReference>
<keyword evidence="1 5" id="KW-0328">Glycosyltransferase</keyword>
<comment type="caution">
    <text evidence="5">The sequence shown here is derived from an EMBL/GenBank/DDBJ whole genome shotgun (WGS) entry which is preliminary data.</text>
</comment>
<dbReference type="RefSeq" id="WP_007168262.1">
    <property type="nucleotide sequence ID" value="NZ_GG770553.1"/>
</dbReference>
<keyword evidence="6" id="KW-1185">Reference proteome</keyword>
<dbReference type="PANTHER" id="PTHR45947">
    <property type="entry name" value="SULFOQUINOVOSYL TRANSFERASE SQD2"/>
    <property type="match status" value="1"/>
</dbReference>
<feature type="domain" description="Glycosyl transferase family 1" evidence="3">
    <location>
        <begin position="207"/>
        <end position="370"/>
    </location>
</feature>
<dbReference type="Pfam" id="PF13439">
    <property type="entry name" value="Glyco_transf_4"/>
    <property type="match status" value="1"/>
</dbReference>